<dbReference type="PANTHER" id="PTHR15087">
    <property type="entry name" value="PROTEIN NPAT"/>
    <property type="match status" value="1"/>
</dbReference>
<feature type="domain" description="Protein NPAT C-terminal" evidence="2">
    <location>
        <begin position="780"/>
        <end position="1425"/>
    </location>
</feature>
<feature type="compositionally biased region" description="Polar residues" evidence="1">
    <location>
        <begin position="1370"/>
        <end position="1387"/>
    </location>
</feature>
<feature type="compositionally biased region" description="Polar residues" evidence="1">
    <location>
        <begin position="1405"/>
        <end position="1416"/>
    </location>
</feature>
<feature type="compositionally biased region" description="Low complexity" evidence="1">
    <location>
        <begin position="674"/>
        <end position="687"/>
    </location>
</feature>
<gene>
    <name evidence="3" type="ORF">EGM_06193</name>
</gene>
<feature type="compositionally biased region" description="Basic and acidic residues" evidence="1">
    <location>
        <begin position="1393"/>
        <end position="1404"/>
    </location>
</feature>
<proteinExistence type="predicted"/>
<sequence>MVTLYLMVTLVASGTDKLPSASRGLEGYSVRVPFIPTVQQVLGSCPACKKNEIMRTMEREQGNSSRHERGPDMSRPPCERGFQRRVNLEKAPFDWLKGIEEVRILVMDSTQNWQSSFQASGCLWLEGCQVSPGYLQQENLISTCQTFILESSDLKEYAEHCTDEGFIPACLLSLFGKNLTTILNEYVAMKTKARTRTGIAEIKRQRKLASQTVPASAELLTLPYLSGQFTTSSTGTQVARPSGQISDPSRSYFVVVNHSQSQDTVTTGEALNVISGAPEKKAHASLMSPGRRKSDNNIAQVPKQTDNNPTEPETSIDEFLGLPSEIHMSEEAIQDILEQTESDPAFQALFDLFDYGKTKNNKNISQSISSQPMESNPSIVLADETNLAVKGSFETEESDGQSGQPPFCTSYQNDDPLNALKNSNNHDVLRQEDQENFSQISASVQKKAFKTAVPTEQKCDIDITFESVPNLNDFNQRGNSNAACNPHCAELYTNQMTTETEMAIEIEKNSLSSNVPSESQLQPDQPDIPITSFVSLGCEANNENLILSGKSSQLLSQDTSLTGKPSKKSQFCENSNDTIKLKTTFHGSKSPDSSEIHKSKIEINVLEPVMSQLSNCQDNSCLQSEILPVSVESSHLNVSEQQVEIHLRDSLSSAKQPSNDSTSAELNHTENEAQPSKSENSQEPSSSVKEENTIFLSLGGNDNCEKVAVMPPEGTPIENSHSLPPESVCSSVGDSHPESQNTDDKPSSNNSAEIDASNIVSLKVIISDDPFVSSDTELTSAVSSINGENLPTIILSSPTKSPAKNAELVKCLSSEETVGAVVYAEVGDSASMEQSLLAFKSEDSAVNSTQNEDGIAFSANVTPCVSKDGGYIQLMPATSTTFGNSNNILIATCVTDPTALGTSVSQSNVVVLPGNSAPMTAQPLPPQLQTPPRSNSVFAVNQAVSPNFSQGSAIIIASPVQPVLQGMVGMIPVSVVGQNGNNFSTPPRQVLHMPLAAPVCNRSIPQFPVPPKSQKAQGLRNKPCIGKQVNNSVDSSGHSVGCHAQRTEVSDKTIATDLGKKSEETTVPFPDESIVPAAKPCHRRVLCFDSTAAPVANTQGPNHKMVSQNKERNAVSFPNLDSPNVSSTLKPPSNNAIKREKEKPPLPKILSKSESAISRHTTIRETQSEKKVSPTEIVLESFHKATANKENELCSDVERQKNPENSKLSVGQQNGGLRSEKSIASLQEMTKKQGASSNNKNVLSVGTAVKDLKQEQTKSTSSLITTEMLQDIQRHSSVSRLAESSDLPVSRTPGSGAGEKHKEEPTDIIKAPSSRRFSEDSSTSKVMVPPVTPDLPACSPASETGSENSVNMAAHTLMILSRAAISRTTSATPLKDNTQQFRASSRSTTKKRKIEELDERERNSRTSSKNLTNSSVPVKKKKIKASLKVLISKPHFFSPLIIREFSSSCHNLTECYG</sequence>
<feature type="region of interest" description="Disordered" evidence="1">
    <location>
        <begin position="1117"/>
        <end position="1143"/>
    </location>
</feature>
<feature type="region of interest" description="Disordered" evidence="1">
    <location>
        <begin position="649"/>
        <end position="691"/>
    </location>
</feature>
<feature type="region of interest" description="Disordered" evidence="1">
    <location>
        <begin position="278"/>
        <end position="315"/>
    </location>
</feature>
<dbReference type="Pfam" id="PF15712">
    <property type="entry name" value="NPAT_C"/>
    <property type="match status" value="1"/>
</dbReference>
<dbReference type="GO" id="GO:0005634">
    <property type="term" value="C:nucleus"/>
    <property type="evidence" value="ECO:0007669"/>
    <property type="project" value="TreeGrafter"/>
</dbReference>
<feature type="region of interest" description="Disordered" evidence="1">
    <location>
        <begin position="1275"/>
        <end position="1347"/>
    </location>
</feature>
<feature type="region of interest" description="Disordered" evidence="1">
    <location>
        <begin position="703"/>
        <end position="754"/>
    </location>
</feature>
<evidence type="ECO:0000256" key="1">
    <source>
        <dbReference type="SAM" id="MobiDB-lite"/>
    </source>
</evidence>
<organism>
    <name type="scientific">Macaca fascicularis</name>
    <name type="common">Crab-eating macaque</name>
    <name type="synonym">Cynomolgus monkey</name>
    <dbReference type="NCBI Taxonomy" id="9541"/>
    <lineage>
        <taxon>Eukaryota</taxon>
        <taxon>Metazoa</taxon>
        <taxon>Chordata</taxon>
        <taxon>Craniata</taxon>
        <taxon>Vertebrata</taxon>
        <taxon>Euteleostomi</taxon>
        <taxon>Mammalia</taxon>
        <taxon>Eutheria</taxon>
        <taxon>Euarchontoglires</taxon>
        <taxon>Primates</taxon>
        <taxon>Haplorrhini</taxon>
        <taxon>Catarrhini</taxon>
        <taxon>Cercopithecidae</taxon>
        <taxon>Cercopithecinae</taxon>
        <taxon>Macaca</taxon>
    </lineage>
</organism>
<dbReference type="InterPro" id="IPR052850">
    <property type="entry name" value="NPAT_LisH"/>
</dbReference>
<feature type="compositionally biased region" description="Basic and acidic residues" evidence="1">
    <location>
        <begin position="1162"/>
        <end position="1173"/>
    </location>
</feature>
<evidence type="ECO:0000313" key="3">
    <source>
        <dbReference type="EMBL" id="EHH56728.1"/>
    </source>
</evidence>
<feature type="region of interest" description="Disordered" evidence="1">
    <location>
        <begin position="1370"/>
        <end position="1417"/>
    </location>
</feature>
<evidence type="ECO:0000259" key="2">
    <source>
        <dbReference type="Pfam" id="PF15712"/>
    </source>
</evidence>
<feature type="compositionally biased region" description="Polar residues" evidence="1">
    <location>
        <begin position="717"/>
        <end position="733"/>
    </location>
</feature>
<feature type="compositionally biased region" description="Polar residues" evidence="1">
    <location>
        <begin position="650"/>
        <end position="666"/>
    </location>
</feature>
<accession>G7PNQ9</accession>
<protein>
    <recommendedName>
        <fullName evidence="2">Protein NPAT C-terminal domain-containing protein</fullName>
    </recommendedName>
</protein>
<dbReference type="Proteomes" id="UP000009130">
    <property type="component" value="Chromosome 14"/>
</dbReference>
<dbReference type="InterPro" id="IPR031442">
    <property type="entry name" value="NPAT_C"/>
</dbReference>
<dbReference type="GO" id="GO:0003712">
    <property type="term" value="F:transcription coregulator activity"/>
    <property type="evidence" value="ECO:0007669"/>
    <property type="project" value="TreeGrafter"/>
</dbReference>
<dbReference type="PANTHER" id="PTHR15087:SF14">
    <property type="entry name" value="PROTEIN NPAT"/>
    <property type="match status" value="1"/>
</dbReference>
<reference evidence="3" key="1">
    <citation type="journal article" date="2011" name="Nat. Biotechnol.">
        <title>Genome sequencing and comparison of two nonhuman primate animal models, the cynomolgus and Chinese rhesus macaques.</title>
        <authorList>
            <person name="Yan G."/>
            <person name="Zhang G."/>
            <person name="Fang X."/>
            <person name="Zhang Y."/>
            <person name="Li C."/>
            <person name="Ling F."/>
            <person name="Cooper D.N."/>
            <person name="Li Q."/>
            <person name="Li Y."/>
            <person name="van Gool A.J."/>
            <person name="Du H."/>
            <person name="Chen J."/>
            <person name="Chen R."/>
            <person name="Zhang P."/>
            <person name="Huang Z."/>
            <person name="Thompson J.R."/>
            <person name="Meng Y."/>
            <person name="Bai Y."/>
            <person name="Wang J."/>
            <person name="Zhuo M."/>
            <person name="Wang T."/>
            <person name="Huang Y."/>
            <person name="Wei L."/>
            <person name="Li J."/>
            <person name="Wang Z."/>
            <person name="Hu H."/>
            <person name="Yang P."/>
            <person name="Le L."/>
            <person name="Stenson P.D."/>
            <person name="Li B."/>
            <person name="Liu X."/>
            <person name="Ball E.V."/>
            <person name="An N."/>
            <person name="Huang Q."/>
            <person name="Zhang Y."/>
            <person name="Fan W."/>
            <person name="Zhang X."/>
            <person name="Li Y."/>
            <person name="Wang W."/>
            <person name="Katze M.G."/>
            <person name="Su B."/>
            <person name="Nielsen R."/>
            <person name="Yang H."/>
            <person name="Wang J."/>
            <person name="Wang X."/>
            <person name="Wang J."/>
        </authorList>
    </citation>
    <scope>NUCLEOTIDE SEQUENCE [LARGE SCALE GENOMIC DNA]</scope>
    <source>
        <strain evidence="3">CE-4</strain>
    </source>
</reference>
<feature type="region of interest" description="Disordered" evidence="1">
    <location>
        <begin position="58"/>
        <end position="79"/>
    </location>
</feature>
<feature type="compositionally biased region" description="Polar residues" evidence="1">
    <location>
        <begin position="400"/>
        <end position="414"/>
    </location>
</feature>
<feature type="compositionally biased region" description="Polar residues" evidence="1">
    <location>
        <begin position="1119"/>
        <end position="1136"/>
    </location>
</feature>
<name>G7PNQ9_MACFA</name>
<feature type="region of interest" description="Disordered" evidence="1">
    <location>
        <begin position="393"/>
        <end position="414"/>
    </location>
</feature>
<feature type="region of interest" description="Disordered" evidence="1">
    <location>
        <begin position="1155"/>
        <end position="1174"/>
    </location>
</feature>
<feature type="compositionally biased region" description="Polar residues" evidence="1">
    <location>
        <begin position="296"/>
        <end position="313"/>
    </location>
</feature>
<feature type="compositionally biased region" description="Basic and acidic residues" evidence="1">
    <location>
        <begin position="1298"/>
        <end position="1307"/>
    </location>
</feature>
<dbReference type="EMBL" id="CM001289">
    <property type="protein sequence ID" value="EHH56728.1"/>
    <property type="molecule type" value="Genomic_DNA"/>
</dbReference>